<comment type="similarity">
    <text evidence="2 9">Belongs to the membrane fusion protein (MFP) (TC 8.A.1) family.</text>
</comment>
<feature type="coiled-coil region" evidence="10">
    <location>
        <begin position="266"/>
        <end position="300"/>
    </location>
</feature>
<dbReference type="Proteomes" id="UP001296967">
    <property type="component" value="Unassembled WGS sequence"/>
</dbReference>
<keyword evidence="7 9" id="KW-1133">Transmembrane helix</keyword>
<keyword evidence="6 9" id="KW-0812">Transmembrane</keyword>
<evidence type="ECO:0000256" key="9">
    <source>
        <dbReference type="RuleBase" id="RU365093"/>
    </source>
</evidence>
<evidence type="ECO:0000256" key="5">
    <source>
        <dbReference type="ARBA" id="ARBA00022519"/>
    </source>
</evidence>
<dbReference type="NCBIfam" id="TIGR01843">
    <property type="entry name" value="type_I_hlyD"/>
    <property type="match status" value="1"/>
</dbReference>
<evidence type="ECO:0000313" key="13">
    <source>
        <dbReference type="EMBL" id="MBK5930222.1"/>
    </source>
</evidence>
<dbReference type="AlphaFoldDB" id="A0AAJ0UF00"/>
<dbReference type="Pfam" id="PF25994">
    <property type="entry name" value="HH_AprE"/>
    <property type="match status" value="1"/>
</dbReference>
<feature type="domain" description="AprE-like beta-barrel" evidence="12">
    <location>
        <begin position="335"/>
        <end position="424"/>
    </location>
</feature>
<evidence type="ECO:0000256" key="8">
    <source>
        <dbReference type="ARBA" id="ARBA00023136"/>
    </source>
</evidence>
<dbReference type="InterPro" id="IPR058781">
    <property type="entry name" value="HH_AprE-like"/>
</dbReference>
<keyword evidence="5 9" id="KW-0997">Cell inner membrane</keyword>
<evidence type="ECO:0000256" key="1">
    <source>
        <dbReference type="ARBA" id="ARBA00004377"/>
    </source>
</evidence>
<dbReference type="Pfam" id="PF26002">
    <property type="entry name" value="Beta-barrel_AprE"/>
    <property type="match status" value="1"/>
</dbReference>
<feature type="coiled-coil region" evidence="10">
    <location>
        <begin position="164"/>
        <end position="212"/>
    </location>
</feature>
<sequence length="447" mass="49841">MEINAPSTRVVEPQTPAVPTTDRGARLLGLLILLLGLGGFLTWAALAPISSAAVAPGVVTVEGARKTVQHLDGGIVAEIFVREGDKVEADQLLVRLDDRETRAQLEMERGQLIALAAEEARLIAERDGLEQPQFPVRLFGGIKMDDPRLLMAQSGQKRVFEARRQAREGEISVLEQRIEQLQERIAGVEDVLEANKRRAKLYQEEIDALTSLFDRQLGDKSRLREAERQQAELLGEQAERRSTIASTRVQIGETELEIAQIKRRFVSEVVEQLREVETELSDREERLRALSARLERTEIRSPASGAVVDLQTHTIGGVLRPGDKVLDLIPADEPLLIEARVSPTDIDQVFPGLEADIRFTAFNASTTPTVTGEVLTVSADRMTDQKTDQDYFLARVRVPPESLKELEDKTLLPGMPATVMIKTGERTFFEYLIRPISDRISVAFRED</sequence>
<evidence type="ECO:0000256" key="2">
    <source>
        <dbReference type="ARBA" id="ARBA00009477"/>
    </source>
</evidence>
<dbReference type="Gene3D" id="2.40.50.100">
    <property type="match status" value="1"/>
</dbReference>
<evidence type="ECO:0000259" key="12">
    <source>
        <dbReference type="Pfam" id="PF26002"/>
    </source>
</evidence>
<dbReference type="GO" id="GO:0005886">
    <property type="term" value="C:plasma membrane"/>
    <property type="evidence" value="ECO:0007669"/>
    <property type="project" value="UniProtKB-SubCell"/>
</dbReference>
<comment type="subcellular location">
    <subcellularLocation>
        <location evidence="1 9">Cell inner membrane</location>
        <topology evidence="1 9">Single-pass membrane protein</topology>
    </subcellularLocation>
</comment>
<protein>
    <recommendedName>
        <fullName evidence="9">Membrane fusion protein (MFP) family protein</fullName>
    </recommendedName>
</protein>
<dbReference type="InterPro" id="IPR050739">
    <property type="entry name" value="MFP"/>
</dbReference>
<keyword evidence="3 9" id="KW-0813">Transport</keyword>
<keyword evidence="8 9" id="KW-0472">Membrane</keyword>
<organism evidence="13 14">
    <name type="scientific">Halochromatium salexigens</name>
    <name type="common">Chromatium salexigens</name>
    <dbReference type="NCBI Taxonomy" id="49447"/>
    <lineage>
        <taxon>Bacteria</taxon>
        <taxon>Pseudomonadati</taxon>
        <taxon>Pseudomonadota</taxon>
        <taxon>Gammaproteobacteria</taxon>
        <taxon>Chromatiales</taxon>
        <taxon>Chromatiaceae</taxon>
        <taxon>Halochromatium</taxon>
    </lineage>
</organism>
<evidence type="ECO:0000259" key="11">
    <source>
        <dbReference type="Pfam" id="PF25994"/>
    </source>
</evidence>
<dbReference type="GO" id="GO:0015031">
    <property type="term" value="P:protein transport"/>
    <property type="evidence" value="ECO:0007669"/>
    <property type="project" value="InterPro"/>
</dbReference>
<dbReference type="EMBL" id="NHSF01000046">
    <property type="protein sequence ID" value="MBK5930222.1"/>
    <property type="molecule type" value="Genomic_DNA"/>
</dbReference>
<gene>
    <name evidence="13" type="ORF">CCR82_06710</name>
</gene>
<name>A0AAJ0UF00_HALSE</name>
<feature type="transmembrane region" description="Helical" evidence="9">
    <location>
        <begin position="27"/>
        <end position="46"/>
    </location>
</feature>
<keyword evidence="4 9" id="KW-1003">Cell membrane</keyword>
<evidence type="ECO:0000256" key="6">
    <source>
        <dbReference type="ARBA" id="ARBA00022692"/>
    </source>
</evidence>
<dbReference type="PANTHER" id="PTHR30386:SF17">
    <property type="entry name" value="ALKALINE PROTEASE SECRETION PROTEIN APRE"/>
    <property type="match status" value="1"/>
</dbReference>
<evidence type="ECO:0000313" key="14">
    <source>
        <dbReference type="Proteomes" id="UP001296967"/>
    </source>
</evidence>
<dbReference type="RefSeq" id="WP_201244644.1">
    <property type="nucleotide sequence ID" value="NZ_NHSF01000046.1"/>
</dbReference>
<dbReference type="SUPFAM" id="SSF57997">
    <property type="entry name" value="Tropomyosin"/>
    <property type="match status" value="1"/>
</dbReference>
<reference evidence="13" key="2">
    <citation type="journal article" date="2020" name="Microorganisms">
        <title>Osmotic Adaptation and Compatible Solute Biosynthesis of Phototrophic Bacteria as Revealed from Genome Analyses.</title>
        <authorList>
            <person name="Imhoff J.F."/>
            <person name="Rahn T."/>
            <person name="Kunzel S."/>
            <person name="Keller A."/>
            <person name="Neulinger S.C."/>
        </authorList>
    </citation>
    <scope>NUCLEOTIDE SEQUENCE</scope>
    <source>
        <strain evidence="13">DSM 4395</strain>
    </source>
</reference>
<evidence type="ECO:0000256" key="10">
    <source>
        <dbReference type="SAM" id="Coils"/>
    </source>
</evidence>
<reference evidence="13" key="1">
    <citation type="submission" date="2017-05" db="EMBL/GenBank/DDBJ databases">
        <authorList>
            <person name="Imhoff J.F."/>
            <person name="Rahn T."/>
            <person name="Kuenzel S."/>
            <person name="Neulinger S.C."/>
        </authorList>
    </citation>
    <scope>NUCLEOTIDE SEQUENCE</scope>
    <source>
        <strain evidence="13">DSM 4395</strain>
    </source>
</reference>
<feature type="domain" description="AprE-like long alpha-helical hairpin" evidence="11">
    <location>
        <begin position="102"/>
        <end position="291"/>
    </location>
</feature>
<dbReference type="InterPro" id="IPR058982">
    <property type="entry name" value="Beta-barrel_AprE"/>
</dbReference>
<accession>A0AAJ0UF00</accession>
<evidence type="ECO:0000256" key="3">
    <source>
        <dbReference type="ARBA" id="ARBA00022448"/>
    </source>
</evidence>
<comment type="caution">
    <text evidence="13">The sequence shown here is derived from an EMBL/GenBank/DDBJ whole genome shotgun (WGS) entry which is preliminary data.</text>
</comment>
<evidence type="ECO:0000256" key="7">
    <source>
        <dbReference type="ARBA" id="ARBA00022989"/>
    </source>
</evidence>
<keyword evidence="10" id="KW-0175">Coiled coil</keyword>
<proteinExistence type="inferred from homology"/>
<dbReference type="InterPro" id="IPR010129">
    <property type="entry name" value="T1SS_HlyD"/>
</dbReference>
<dbReference type="PRINTS" id="PR01490">
    <property type="entry name" value="RTXTOXIND"/>
</dbReference>
<keyword evidence="14" id="KW-1185">Reference proteome</keyword>
<dbReference type="PANTHER" id="PTHR30386">
    <property type="entry name" value="MEMBRANE FUSION SUBUNIT OF EMRAB-TOLC MULTIDRUG EFFLUX PUMP"/>
    <property type="match status" value="1"/>
</dbReference>
<evidence type="ECO:0000256" key="4">
    <source>
        <dbReference type="ARBA" id="ARBA00022475"/>
    </source>
</evidence>
<dbReference type="Gene3D" id="2.40.30.170">
    <property type="match status" value="1"/>
</dbReference>